<protein>
    <recommendedName>
        <fullName evidence="1">protein-serine/threonine phosphatase</fullName>
        <ecNumber evidence="1">3.1.3.16</ecNumber>
    </recommendedName>
    <alternativeName>
        <fullName evidence="15">Protein-serine/threonine phosphatase</fullName>
    </alternativeName>
    <alternativeName>
        <fullName evidence="14">Serine/threonine-protein kinase</fullName>
    </alternativeName>
</protein>
<dbReference type="GO" id="GO:0016301">
    <property type="term" value="F:kinase activity"/>
    <property type="evidence" value="ECO:0007669"/>
    <property type="project" value="UniProtKB-KW"/>
</dbReference>
<dbReference type="SUPFAM" id="SSF55781">
    <property type="entry name" value="GAF domain-like"/>
    <property type="match status" value="1"/>
</dbReference>
<dbReference type="InterPro" id="IPR000014">
    <property type="entry name" value="PAS"/>
</dbReference>
<dbReference type="SMART" id="SM00091">
    <property type="entry name" value="PAS"/>
    <property type="match status" value="2"/>
</dbReference>
<name>A0A1G9H6W7_9ACTN</name>
<dbReference type="PROSITE" id="PS50112">
    <property type="entry name" value="PAS"/>
    <property type="match status" value="1"/>
</dbReference>
<gene>
    <name evidence="17" type="ORF">SAMN05421874_115120</name>
</gene>
<dbReference type="SMART" id="SM00065">
    <property type="entry name" value="GAF"/>
    <property type="match status" value="1"/>
</dbReference>
<dbReference type="InterPro" id="IPR003018">
    <property type="entry name" value="GAF"/>
</dbReference>
<evidence type="ECO:0000256" key="2">
    <source>
        <dbReference type="ARBA" id="ARBA00022553"/>
    </source>
</evidence>
<dbReference type="GO" id="GO:0006355">
    <property type="term" value="P:regulation of DNA-templated transcription"/>
    <property type="evidence" value="ECO:0007669"/>
    <property type="project" value="InterPro"/>
</dbReference>
<keyword evidence="3" id="KW-0808">Transferase</keyword>
<keyword evidence="6" id="KW-0418">Kinase</keyword>
<keyword evidence="4" id="KW-0479">Metal-binding</keyword>
<sequence>MSAGSAAHRRAEARSLPAAAVIDADGVVLGWTRAAERLLGYRPADIVGHSAAILLTPGDHDERLSSWAREYGHRDSWSGLAEVRHRSGDRLVLHLQGHRLPAADGRSAWVLSANPASMKAALEPLVEPLVQRSPVAIWIWDRDLRCVWRNAKARHFHEVLSLCGDGEAPPEEPLLHRDSQVAKLVRQALEDGTPVIDNEVRLAAVDGSTRTLSISVFRLDDVDGLPIGVCSLAIDVTQSMARERVSLLVEASTSIGTSLDVWQTAQELAQFGVPDLADYVVVDLVESVLPESVLPDDDDPDRPSAETYSSVFRRAGMASSRPSGPPSPWARGEVVFLPPDSPYTDVLATGCSFFEPVVDTSPGTWMDHDPKRARVTREEGMHSRMVVPLRARGETLGVTAFIRSANPTPFTWDDLIIAEEFVARAALSLDSARRYTRERTAALALQHSLLPRRLSGGDVMEVAHRYLPSGTHSGVGGDWYDAIPLDDGRIAVVVGDVTGHGINAAALMGRVRTAVRTLAYLGMPPCELLARLDVLVAQLHEQDDEGDDSTLLSRSSTCMYAVYDPATRRLSMATAGHPPPVVVHPDGEAAFPELFVGPPVGLALGSYASVEVELPAGTVVALYTDGLIERRDDDLDAGMERLREALASRVGLPLEILCTSVINAMVGGRAAEDDVALLVIRTR</sequence>
<proteinExistence type="predicted"/>
<dbReference type="GO" id="GO:0005524">
    <property type="term" value="F:ATP binding"/>
    <property type="evidence" value="ECO:0007669"/>
    <property type="project" value="UniProtKB-KW"/>
</dbReference>
<dbReference type="FunFam" id="3.60.40.10:FF:000005">
    <property type="entry name" value="Serine/threonine protein phosphatase"/>
    <property type="match status" value="1"/>
</dbReference>
<dbReference type="InterPro" id="IPR013656">
    <property type="entry name" value="PAS_4"/>
</dbReference>
<dbReference type="Pfam" id="PF00989">
    <property type="entry name" value="PAS"/>
    <property type="match status" value="1"/>
</dbReference>
<evidence type="ECO:0000256" key="1">
    <source>
        <dbReference type="ARBA" id="ARBA00013081"/>
    </source>
</evidence>
<dbReference type="AlphaFoldDB" id="A0A1G9H6W7"/>
<keyword evidence="2" id="KW-0597">Phosphoprotein</keyword>
<keyword evidence="8" id="KW-0067">ATP-binding</keyword>
<evidence type="ECO:0000256" key="10">
    <source>
        <dbReference type="ARBA" id="ARBA00022912"/>
    </source>
</evidence>
<evidence type="ECO:0000256" key="4">
    <source>
        <dbReference type="ARBA" id="ARBA00022723"/>
    </source>
</evidence>
<evidence type="ECO:0000256" key="3">
    <source>
        <dbReference type="ARBA" id="ARBA00022679"/>
    </source>
</evidence>
<evidence type="ECO:0000256" key="12">
    <source>
        <dbReference type="ARBA" id="ARBA00047761"/>
    </source>
</evidence>
<dbReference type="Pfam" id="PF07228">
    <property type="entry name" value="SpoIIE"/>
    <property type="match status" value="1"/>
</dbReference>
<comment type="catalytic activity">
    <reaction evidence="12">
        <text>O-phospho-L-seryl-[protein] + H2O = L-seryl-[protein] + phosphate</text>
        <dbReference type="Rhea" id="RHEA:20629"/>
        <dbReference type="Rhea" id="RHEA-COMP:9863"/>
        <dbReference type="Rhea" id="RHEA-COMP:11604"/>
        <dbReference type="ChEBI" id="CHEBI:15377"/>
        <dbReference type="ChEBI" id="CHEBI:29999"/>
        <dbReference type="ChEBI" id="CHEBI:43474"/>
        <dbReference type="ChEBI" id="CHEBI:83421"/>
        <dbReference type="EC" id="3.1.3.16"/>
    </reaction>
</comment>
<dbReference type="SMART" id="SM00331">
    <property type="entry name" value="PP2C_SIG"/>
    <property type="match status" value="1"/>
</dbReference>
<keyword evidence="7" id="KW-0378">Hydrolase</keyword>
<dbReference type="Pfam" id="PF01590">
    <property type="entry name" value="GAF"/>
    <property type="match status" value="1"/>
</dbReference>
<accession>A0A1G9H6W7</accession>
<dbReference type="RefSeq" id="WP_090769028.1">
    <property type="nucleotide sequence ID" value="NZ_FNFB01000015.1"/>
</dbReference>
<evidence type="ECO:0000256" key="9">
    <source>
        <dbReference type="ARBA" id="ARBA00022842"/>
    </source>
</evidence>
<dbReference type="GO" id="GO:0004722">
    <property type="term" value="F:protein serine/threonine phosphatase activity"/>
    <property type="evidence" value="ECO:0007669"/>
    <property type="project" value="UniProtKB-EC"/>
</dbReference>
<evidence type="ECO:0000256" key="15">
    <source>
        <dbReference type="ARBA" id="ARBA00081350"/>
    </source>
</evidence>
<dbReference type="SUPFAM" id="SSF55785">
    <property type="entry name" value="PYP-like sensor domain (PAS domain)"/>
    <property type="match status" value="2"/>
</dbReference>
<dbReference type="STRING" id="683260.SAMN05421874_115120"/>
<evidence type="ECO:0000256" key="6">
    <source>
        <dbReference type="ARBA" id="ARBA00022777"/>
    </source>
</evidence>
<dbReference type="InterPro" id="IPR013767">
    <property type="entry name" value="PAS_fold"/>
</dbReference>
<evidence type="ECO:0000256" key="8">
    <source>
        <dbReference type="ARBA" id="ARBA00022840"/>
    </source>
</evidence>
<dbReference type="Gene3D" id="3.30.450.40">
    <property type="match status" value="1"/>
</dbReference>
<evidence type="ECO:0000256" key="7">
    <source>
        <dbReference type="ARBA" id="ARBA00022801"/>
    </source>
</evidence>
<reference evidence="17 18" key="1">
    <citation type="submission" date="2016-10" db="EMBL/GenBank/DDBJ databases">
        <authorList>
            <person name="de Groot N.N."/>
        </authorList>
    </citation>
    <scope>NUCLEOTIDE SEQUENCE [LARGE SCALE GENOMIC DNA]</scope>
    <source>
        <strain evidence="17 18">CGMCC 4.5681</strain>
    </source>
</reference>
<keyword evidence="5" id="KW-0547">Nucleotide-binding</keyword>
<evidence type="ECO:0000256" key="5">
    <source>
        <dbReference type="ARBA" id="ARBA00022741"/>
    </source>
</evidence>
<dbReference type="OrthoDB" id="118142at2"/>
<dbReference type="Proteomes" id="UP000198683">
    <property type="component" value="Unassembled WGS sequence"/>
</dbReference>
<dbReference type="GO" id="GO:0046872">
    <property type="term" value="F:metal ion binding"/>
    <property type="evidence" value="ECO:0007669"/>
    <property type="project" value="UniProtKB-KW"/>
</dbReference>
<feature type="domain" description="PAS" evidence="16">
    <location>
        <begin position="21"/>
        <end position="62"/>
    </location>
</feature>
<keyword evidence="11" id="KW-0464">Manganese</keyword>
<keyword evidence="18" id="KW-1185">Reference proteome</keyword>
<dbReference type="Pfam" id="PF08448">
    <property type="entry name" value="PAS_4"/>
    <property type="match status" value="1"/>
</dbReference>
<dbReference type="EMBL" id="FNFB01000015">
    <property type="protein sequence ID" value="SDL08690.1"/>
    <property type="molecule type" value="Genomic_DNA"/>
</dbReference>
<dbReference type="EC" id="3.1.3.16" evidence="1"/>
<dbReference type="InterPro" id="IPR035965">
    <property type="entry name" value="PAS-like_dom_sf"/>
</dbReference>
<dbReference type="FunFam" id="3.30.450.40:FF:000035">
    <property type="entry name" value="PAS sensor protein"/>
    <property type="match status" value="1"/>
</dbReference>
<dbReference type="NCBIfam" id="TIGR00229">
    <property type="entry name" value="sensory_box"/>
    <property type="match status" value="1"/>
</dbReference>
<evidence type="ECO:0000256" key="11">
    <source>
        <dbReference type="ARBA" id="ARBA00023211"/>
    </source>
</evidence>
<keyword evidence="10" id="KW-0904">Protein phosphatase</keyword>
<evidence type="ECO:0000313" key="18">
    <source>
        <dbReference type="Proteomes" id="UP000198683"/>
    </source>
</evidence>
<keyword evidence="9" id="KW-0460">Magnesium</keyword>
<dbReference type="SUPFAM" id="SSF81606">
    <property type="entry name" value="PP2C-like"/>
    <property type="match status" value="1"/>
</dbReference>
<dbReference type="InterPro" id="IPR001932">
    <property type="entry name" value="PPM-type_phosphatase-like_dom"/>
</dbReference>
<evidence type="ECO:0000259" key="16">
    <source>
        <dbReference type="PROSITE" id="PS50112"/>
    </source>
</evidence>
<dbReference type="PANTHER" id="PTHR43156:SF2">
    <property type="entry name" value="STAGE II SPORULATION PROTEIN E"/>
    <property type="match status" value="1"/>
</dbReference>
<evidence type="ECO:0000256" key="13">
    <source>
        <dbReference type="ARBA" id="ARBA00056274"/>
    </source>
</evidence>
<dbReference type="InterPro" id="IPR052016">
    <property type="entry name" value="Bact_Sigma-Reg"/>
</dbReference>
<evidence type="ECO:0000313" key="17">
    <source>
        <dbReference type="EMBL" id="SDL08690.1"/>
    </source>
</evidence>
<dbReference type="Gene3D" id="3.30.450.20">
    <property type="entry name" value="PAS domain"/>
    <property type="match status" value="2"/>
</dbReference>
<dbReference type="InterPro" id="IPR029016">
    <property type="entry name" value="GAF-like_dom_sf"/>
</dbReference>
<organism evidence="17 18">
    <name type="scientific">Nonomuraea maritima</name>
    <dbReference type="NCBI Taxonomy" id="683260"/>
    <lineage>
        <taxon>Bacteria</taxon>
        <taxon>Bacillati</taxon>
        <taxon>Actinomycetota</taxon>
        <taxon>Actinomycetes</taxon>
        <taxon>Streptosporangiales</taxon>
        <taxon>Streptosporangiaceae</taxon>
        <taxon>Nonomuraea</taxon>
    </lineage>
</organism>
<dbReference type="CDD" id="cd00130">
    <property type="entry name" value="PAS"/>
    <property type="match status" value="2"/>
</dbReference>
<dbReference type="Gene3D" id="3.60.40.10">
    <property type="entry name" value="PPM-type phosphatase domain"/>
    <property type="match status" value="1"/>
</dbReference>
<dbReference type="PANTHER" id="PTHR43156">
    <property type="entry name" value="STAGE II SPORULATION PROTEIN E-RELATED"/>
    <property type="match status" value="1"/>
</dbReference>
<comment type="function">
    <text evidence="13">Primarily acts as an independent SigF regulator that is sensitive to the osmosensory signal, mediating the cross talk of PknD with the SigF regulon. Possesses both phosphatase and kinase activities. The kinase domain functions as a classic anti-sigma factor-like kinase to phosphorylate the anti-anti-sigma factor domain at the canonical regulatory site, and the phosphatase domain antagonizes this activity.</text>
</comment>
<evidence type="ECO:0000256" key="14">
    <source>
        <dbReference type="ARBA" id="ARBA00075117"/>
    </source>
</evidence>
<dbReference type="InterPro" id="IPR036457">
    <property type="entry name" value="PPM-type-like_dom_sf"/>
</dbReference>